<evidence type="ECO:0000313" key="4">
    <source>
        <dbReference type="EMBL" id="MFC7096470.1"/>
    </source>
</evidence>
<dbReference type="GeneID" id="79269640"/>
<feature type="transmembrane region" description="Helical" evidence="2">
    <location>
        <begin position="142"/>
        <end position="164"/>
    </location>
</feature>
<gene>
    <name evidence="4" type="ORF">ACFQKD_04065</name>
</gene>
<keyword evidence="2" id="KW-0812">Transmembrane</keyword>
<keyword evidence="2" id="KW-1133">Transmembrane helix</keyword>
<dbReference type="EMBL" id="JBHTAG010000002">
    <property type="protein sequence ID" value="MFC7096470.1"/>
    <property type="molecule type" value="Genomic_DNA"/>
</dbReference>
<evidence type="ECO:0000313" key="5">
    <source>
        <dbReference type="Proteomes" id="UP001596388"/>
    </source>
</evidence>
<reference evidence="4 5" key="1">
    <citation type="journal article" date="2019" name="Int. J. Syst. Evol. Microbiol.">
        <title>The Global Catalogue of Microorganisms (GCM) 10K type strain sequencing project: providing services to taxonomists for standard genome sequencing and annotation.</title>
        <authorList>
            <consortium name="The Broad Institute Genomics Platform"/>
            <consortium name="The Broad Institute Genome Sequencing Center for Infectious Disease"/>
            <person name="Wu L."/>
            <person name="Ma J."/>
        </authorList>
    </citation>
    <scope>NUCLEOTIDE SEQUENCE [LARGE SCALE GENOMIC DNA]</scope>
    <source>
        <strain evidence="4 5">DT55</strain>
    </source>
</reference>
<sequence>MSGTTMPSGGGPAERTTASGYDDEDGEPHGVSEEELFDVLGNTRRRNALHAIATAEERTHELGDLSERVAAWENDVTVAEVDYAERKRVYTALQQSHLPRLDDAGLVEFDKDRGTVDATPALEDVEIYLDVVRGNEIPWSEYYLGLSAVSAALLAAVWVGAYPFTLVPDLGWFAFVVVAFTVSATANRYYSTGMKLGGDDVPPGVE</sequence>
<accession>A0ABD5WS86</accession>
<comment type="caution">
    <text evidence="4">The sequence shown here is derived from an EMBL/GenBank/DDBJ whole genome shotgun (WGS) entry which is preliminary data.</text>
</comment>
<feature type="region of interest" description="Disordered" evidence="1">
    <location>
        <begin position="1"/>
        <end position="30"/>
    </location>
</feature>
<evidence type="ECO:0000259" key="3">
    <source>
        <dbReference type="Pfam" id="PF24035"/>
    </source>
</evidence>
<proteinExistence type="predicted"/>
<keyword evidence="5" id="KW-1185">Reference proteome</keyword>
<dbReference type="Proteomes" id="UP001596388">
    <property type="component" value="Unassembled WGS sequence"/>
</dbReference>
<dbReference type="Pfam" id="PF24035">
    <property type="entry name" value="DUF7344"/>
    <property type="match status" value="1"/>
</dbReference>
<organism evidence="4 5">
    <name type="scientific">Halobaculum marinum</name>
    <dbReference type="NCBI Taxonomy" id="3031996"/>
    <lineage>
        <taxon>Archaea</taxon>
        <taxon>Methanobacteriati</taxon>
        <taxon>Methanobacteriota</taxon>
        <taxon>Stenosarchaea group</taxon>
        <taxon>Halobacteria</taxon>
        <taxon>Halobacteriales</taxon>
        <taxon>Haloferacaceae</taxon>
        <taxon>Halobaculum</taxon>
    </lineage>
</organism>
<dbReference type="RefSeq" id="WP_276239058.1">
    <property type="nucleotide sequence ID" value="NZ_CP119989.1"/>
</dbReference>
<name>A0ABD5WS86_9EURY</name>
<dbReference type="InterPro" id="IPR055768">
    <property type="entry name" value="DUF7344"/>
</dbReference>
<dbReference type="Gene3D" id="1.10.10.10">
    <property type="entry name" value="Winged helix-like DNA-binding domain superfamily/Winged helix DNA-binding domain"/>
    <property type="match status" value="1"/>
</dbReference>
<feature type="transmembrane region" description="Helical" evidence="2">
    <location>
        <begin position="170"/>
        <end position="190"/>
    </location>
</feature>
<dbReference type="InterPro" id="IPR036388">
    <property type="entry name" value="WH-like_DNA-bd_sf"/>
</dbReference>
<feature type="domain" description="DUF7344" evidence="3">
    <location>
        <begin position="37"/>
        <end position="116"/>
    </location>
</feature>
<dbReference type="AlphaFoldDB" id="A0ABD5WS86"/>
<evidence type="ECO:0000256" key="1">
    <source>
        <dbReference type="SAM" id="MobiDB-lite"/>
    </source>
</evidence>
<keyword evidence="2" id="KW-0472">Membrane</keyword>
<evidence type="ECO:0000256" key="2">
    <source>
        <dbReference type="SAM" id="Phobius"/>
    </source>
</evidence>
<protein>
    <recommendedName>
        <fullName evidence="3">DUF7344 domain-containing protein</fullName>
    </recommendedName>
</protein>